<accession>A0A4Y8ABM6</accession>
<reference evidence="1 4" key="3">
    <citation type="submission" date="2020-08" db="EMBL/GenBank/DDBJ databases">
        <title>Genomic Encyclopedia of Type Strains, Phase IV (KMG-IV): sequencing the most valuable type-strain genomes for metagenomic binning, comparative biology and taxonomic classification.</title>
        <authorList>
            <person name="Goeker M."/>
        </authorList>
    </citation>
    <scope>NUCLEOTIDE SEQUENCE [LARGE SCALE GENOMIC DNA]</scope>
    <source>
        <strain evidence="1 4">DSM 100995</strain>
    </source>
</reference>
<evidence type="ECO:0000313" key="3">
    <source>
        <dbReference type="Proteomes" id="UP000297248"/>
    </source>
</evidence>
<dbReference type="EMBL" id="JACIEG010000004">
    <property type="protein sequence ID" value="MBB3969963.1"/>
    <property type="molecule type" value="Genomic_DNA"/>
</dbReference>
<evidence type="ECO:0000313" key="2">
    <source>
        <dbReference type="EMBL" id="TEW65332.1"/>
    </source>
</evidence>
<dbReference type="AlphaFoldDB" id="A0A4Y8ABM6"/>
<reference evidence="2 3" key="1">
    <citation type="journal article" date="2016" name="Int. J. Syst. Evol. Microbiol.">
        <title>Proposal of Mucilaginibacter phyllosphaerae sp. nov. isolated from the phyllosphere of Galium album.</title>
        <authorList>
            <person name="Aydogan E.L."/>
            <person name="Busse H.J."/>
            <person name="Moser G."/>
            <person name="Muller C."/>
            <person name="Kampfer P."/>
            <person name="Glaeser S.P."/>
        </authorList>
    </citation>
    <scope>NUCLEOTIDE SEQUENCE [LARGE SCALE GENOMIC DNA]</scope>
    <source>
        <strain evidence="2 3">PP-F2FG21</strain>
    </source>
</reference>
<proteinExistence type="predicted"/>
<dbReference type="NCBIfam" id="TIGR04183">
    <property type="entry name" value="Por_Secre_tail"/>
    <property type="match status" value="1"/>
</dbReference>
<gene>
    <name evidence="2" type="ORF">E2R65_15600</name>
    <name evidence="1" type="ORF">GGR35_002576</name>
</gene>
<reference evidence="2" key="2">
    <citation type="submission" date="2019-03" db="EMBL/GenBank/DDBJ databases">
        <authorList>
            <person name="Yan Y.-Q."/>
            <person name="Du Z.-J."/>
        </authorList>
    </citation>
    <scope>NUCLEOTIDE SEQUENCE</scope>
    <source>
        <strain evidence="2">PP-F2FG21</strain>
    </source>
</reference>
<sequence>MNKIFKPGFELIFSVALIAILGLPPLVLAQTQKSIEIQIVNGDTTVNGKDIKKLSPAERSNALAEINNLPQTPIPPAASGPVNATITIKKRINSGNNHDVIIERSTTRNDLPQIAGLDSSKKEVKIHLRKLKGADSVQAFTYRFDNDLPPMDLKTFSFDMPKHKQIIAPAGRNTQNFNYTNTDNDGISTNISFNVSDASKEKAMRIAGTDKAELAINNLNLLPEFSTGKTVLSFNLPAKTPAEAKFYDTKGTILWADKVVAGSFSKKTILPINGVYYLLIKQGAATSVKKIVKE</sequence>
<evidence type="ECO:0000313" key="1">
    <source>
        <dbReference type="EMBL" id="MBB3969963.1"/>
    </source>
</evidence>
<dbReference type="Proteomes" id="UP000583101">
    <property type="component" value="Unassembled WGS sequence"/>
</dbReference>
<keyword evidence="4" id="KW-1185">Reference proteome</keyword>
<evidence type="ECO:0000313" key="4">
    <source>
        <dbReference type="Proteomes" id="UP000583101"/>
    </source>
</evidence>
<name>A0A4Y8ABM6_9SPHI</name>
<dbReference type="RefSeq" id="WP_134337404.1">
    <property type="nucleotide sequence ID" value="NZ_BMCZ01000005.1"/>
</dbReference>
<dbReference type="Proteomes" id="UP000297248">
    <property type="component" value="Unassembled WGS sequence"/>
</dbReference>
<dbReference type="InterPro" id="IPR026444">
    <property type="entry name" value="Secre_tail"/>
</dbReference>
<organism evidence="2 3">
    <name type="scientific">Mucilaginibacter phyllosphaerae</name>
    <dbReference type="NCBI Taxonomy" id="1812349"/>
    <lineage>
        <taxon>Bacteria</taxon>
        <taxon>Pseudomonadati</taxon>
        <taxon>Bacteroidota</taxon>
        <taxon>Sphingobacteriia</taxon>
        <taxon>Sphingobacteriales</taxon>
        <taxon>Sphingobacteriaceae</taxon>
        <taxon>Mucilaginibacter</taxon>
    </lineage>
</organism>
<comment type="caution">
    <text evidence="2">The sequence shown here is derived from an EMBL/GenBank/DDBJ whole genome shotgun (WGS) entry which is preliminary data.</text>
</comment>
<protein>
    <submittedName>
        <fullName evidence="2">T9SS type A sorting domain-containing protein</fullName>
    </submittedName>
</protein>
<dbReference type="OrthoDB" id="761796at2"/>
<dbReference type="EMBL" id="SNQG01000005">
    <property type="protein sequence ID" value="TEW65332.1"/>
    <property type="molecule type" value="Genomic_DNA"/>
</dbReference>